<dbReference type="EMBL" id="JBHILJ010000028">
    <property type="protein sequence ID" value="MFB5738716.1"/>
    <property type="molecule type" value="Genomic_DNA"/>
</dbReference>
<organism evidence="1 2">
    <name type="scientific">Leptospira wolffii</name>
    <dbReference type="NCBI Taxonomy" id="409998"/>
    <lineage>
        <taxon>Bacteria</taxon>
        <taxon>Pseudomonadati</taxon>
        <taxon>Spirochaetota</taxon>
        <taxon>Spirochaetia</taxon>
        <taxon>Leptospirales</taxon>
        <taxon>Leptospiraceae</taxon>
        <taxon>Leptospira</taxon>
    </lineage>
</organism>
<dbReference type="Proteomes" id="UP001580391">
    <property type="component" value="Unassembled WGS sequence"/>
</dbReference>
<dbReference type="RefSeq" id="WP_135701776.1">
    <property type="nucleotide sequence ID" value="NZ_JBHILI010000008.1"/>
</dbReference>
<keyword evidence="2" id="KW-1185">Reference proteome</keyword>
<sequence length="139" mass="16193">MGFPSSFHPEMDYWRKYYVKFDRIPEGIKNVRFDFIEGCEYRIPTVSGKTEYGFSFIDLKTWKQGIFDKEIDLPAGHTIRLEIVDLRKLTEEEIDAIPEVAGYRPGYRKPNIGYHIIATIEPSGENESIQPCEPIRSQD</sequence>
<evidence type="ECO:0000313" key="1">
    <source>
        <dbReference type="EMBL" id="MFB5738716.1"/>
    </source>
</evidence>
<protein>
    <recommendedName>
        <fullName evidence="3">ASCH domain-containing protein</fullName>
    </recommendedName>
</protein>
<reference evidence="1 2" key="1">
    <citation type="submission" date="2024-09" db="EMBL/GenBank/DDBJ databases">
        <title>Taxonomic and Genotyping Characterization of Leptospira Strains isolated from Multiple Sources in Colombia highlights the importance of intermediate species.</title>
        <authorList>
            <person name="Torres Higuera L."/>
            <person name="Rojas Tapias D."/>
            <person name="Jimenez Velasquez S."/>
            <person name="Renjifo Ibanez C."/>
        </authorList>
    </citation>
    <scope>NUCLEOTIDE SEQUENCE [LARGE SCALE GENOMIC DNA]</scope>
    <source>
        <strain evidence="1 2">Lep080</strain>
    </source>
</reference>
<evidence type="ECO:0008006" key="3">
    <source>
        <dbReference type="Google" id="ProtNLM"/>
    </source>
</evidence>
<evidence type="ECO:0000313" key="2">
    <source>
        <dbReference type="Proteomes" id="UP001580391"/>
    </source>
</evidence>
<proteinExistence type="predicted"/>
<accession>A0ABV5BXB1</accession>
<name>A0ABV5BXB1_9LEPT</name>
<gene>
    <name evidence="1" type="ORF">ACE5IX_19545</name>
</gene>
<comment type="caution">
    <text evidence="1">The sequence shown here is derived from an EMBL/GenBank/DDBJ whole genome shotgun (WGS) entry which is preliminary data.</text>
</comment>